<accession>A0A286AKI1</accession>
<dbReference type="SUPFAM" id="SSF89447">
    <property type="entry name" value="AbrB/MazE/MraZ-like"/>
    <property type="match status" value="1"/>
</dbReference>
<name>A0A286AKI1_9PROT</name>
<protein>
    <submittedName>
        <fullName evidence="2">Antitoxin MazE</fullName>
    </submittedName>
</protein>
<dbReference type="InterPro" id="IPR007159">
    <property type="entry name" value="SpoVT-AbrB_dom"/>
</dbReference>
<proteinExistence type="predicted"/>
<gene>
    <name evidence="2" type="ORF">SAMN06297164_3468</name>
</gene>
<evidence type="ECO:0000313" key="2">
    <source>
        <dbReference type="EMBL" id="SOD22410.1"/>
    </source>
</evidence>
<evidence type="ECO:0000259" key="1">
    <source>
        <dbReference type="SMART" id="SM00966"/>
    </source>
</evidence>
<evidence type="ECO:0000313" key="3">
    <source>
        <dbReference type="Proteomes" id="UP000219335"/>
    </source>
</evidence>
<dbReference type="Proteomes" id="UP000219335">
    <property type="component" value="Unassembled WGS sequence"/>
</dbReference>
<sequence length="78" mass="8968">MRTHLRKIGNSRGLIIPAALLETCELGEEVNLRIEGKTLVIEALNAPRKNWFDGYKAEVDADEWPTFPVDDENGEWEW</sequence>
<dbReference type="EMBL" id="OCMU01000003">
    <property type="protein sequence ID" value="SOD22410.1"/>
    <property type="molecule type" value="Genomic_DNA"/>
</dbReference>
<dbReference type="AlphaFoldDB" id="A0A286AKI1"/>
<feature type="domain" description="SpoVT-AbrB" evidence="1">
    <location>
        <begin position="6"/>
        <end position="49"/>
    </location>
</feature>
<dbReference type="RefSeq" id="WP_097107436.1">
    <property type="nucleotide sequence ID" value="NZ_OCMU01000003.1"/>
</dbReference>
<organism evidence="2 3">
    <name type="scientific">Nitrosomonas ureae</name>
    <dbReference type="NCBI Taxonomy" id="44577"/>
    <lineage>
        <taxon>Bacteria</taxon>
        <taxon>Pseudomonadati</taxon>
        <taxon>Pseudomonadota</taxon>
        <taxon>Betaproteobacteria</taxon>
        <taxon>Nitrosomonadales</taxon>
        <taxon>Nitrosomonadaceae</taxon>
        <taxon>Nitrosomonas</taxon>
    </lineage>
</organism>
<dbReference type="GO" id="GO:0003677">
    <property type="term" value="F:DNA binding"/>
    <property type="evidence" value="ECO:0007669"/>
    <property type="project" value="InterPro"/>
</dbReference>
<dbReference type="InterPro" id="IPR037914">
    <property type="entry name" value="SpoVT-AbrB_sf"/>
</dbReference>
<dbReference type="Gene3D" id="2.10.260.10">
    <property type="match status" value="1"/>
</dbReference>
<reference evidence="2 3" key="1">
    <citation type="submission" date="2017-09" db="EMBL/GenBank/DDBJ databases">
        <authorList>
            <person name="Ehlers B."/>
            <person name="Leendertz F.H."/>
        </authorList>
    </citation>
    <scope>NUCLEOTIDE SEQUENCE [LARGE SCALE GENOMIC DNA]</scope>
    <source>
        <strain evidence="2 3">Nm42</strain>
    </source>
</reference>
<dbReference type="SMART" id="SM00966">
    <property type="entry name" value="SpoVT_AbrB"/>
    <property type="match status" value="1"/>
</dbReference>